<evidence type="ECO:0000256" key="1">
    <source>
        <dbReference type="SAM" id="MobiDB-lite"/>
    </source>
</evidence>
<name>A0AAD5JPS9_ACENE</name>
<feature type="domain" description="GBF-interacting protein 1 N-terminal" evidence="3">
    <location>
        <begin position="27"/>
        <end position="85"/>
    </location>
</feature>
<evidence type="ECO:0000313" key="5">
    <source>
        <dbReference type="Proteomes" id="UP001064489"/>
    </source>
</evidence>
<dbReference type="InterPro" id="IPR009060">
    <property type="entry name" value="UBA-like_sf"/>
</dbReference>
<feature type="compositionally biased region" description="Low complexity" evidence="1">
    <location>
        <begin position="622"/>
        <end position="635"/>
    </location>
</feature>
<dbReference type="Pfam" id="PF01544">
    <property type="entry name" value="CorA"/>
    <property type="match status" value="1"/>
</dbReference>
<dbReference type="PANTHER" id="PTHR46445:SF3">
    <property type="entry name" value="RNA POLYMERASE II DEGRADATION FACTOR-LIKE PROTEIN (DUF1296)-RELATED"/>
    <property type="match status" value="1"/>
</dbReference>
<dbReference type="InterPro" id="IPR009719">
    <property type="entry name" value="GIP1_N"/>
</dbReference>
<keyword evidence="5" id="KW-1185">Reference proteome</keyword>
<dbReference type="Proteomes" id="UP001064489">
    <property type="component" value="Chromosome 13"/>
</dbReference>
<dbReference type="InterPro" id="IPR002523">
    <property type="entry name" value="MgTranspt_CorA/ZnTranspt_ZntB"/>
</dbReference>
<feature type="compositionally biased region" description="Polar residues" evidence="1">
    <location>
        <begin position="515"/>
        <end position="527"/>
    </location>
</feature>
<dbReference type="GO" id="GO:0016020">
    <property type="term" value="C:membrane"/>
    <property type="evidence" value="ECO:0007669"/>
    <property type="project" value="InterPro"/>
</dbReference>
<dbReference type="EMBL" id="JAJSOW010000002">
    <property type="protein sequence ID" value="KAI9198075.1"/>
    <property type="molecule type" value="Genomic_DNA"/>
</dbReference>
<keyword evidence="2" id="KW-0472">Membrane</keyword>
<feature type="compositionally biased region" description="Basic and acidic residues" evidence="1">
    <location>
        <begin position="467"/>
        <end position="479"/>
    </location>
</feature>
<organism evidence="4 5">
    <name type="scientific">Acer negundo</name>
    <name type="common">Box elder</name>
    <dbReference type="NCBI Taxonomy" id="4023"/>
    <lineage>
        <taxon>Eukaryota</taxon>
        <taxon>Viridiplantae</taxon>
        <taxon>Streptophyta</taxon>
        <taxon>Embryophyta</taxon>
        <taxon>Tracheophyta</taxon>
        <taxon>Spermatophyta</taxon>
        <taxon>Magnoliopsida</taxon>
        <taxon>eudicotyledons</taxon>
        <taxon>Gunneridae</taxon>
        <taxon>Pentapetalae</taxon>
        <taxon>rosids</taxon>
        <taxon>malvids</taxon>
        <taxon>Sapindales</taxon>
        <taxon>Sapindaceae</taxon>
        <taxon>Hippocastanoideae</taxon>
        <taxon>Acereae</taxon>
        <taxon>Acer</taxon>
    </lineage>
</organism>
<feature type="region of interest" description="Disordered" evidence="1">
    <location>
        <begin position="904"/>
        <end position="929"/>
    </location>
</feature>
<reference evidence="4 5" key="1">
    <citation type="journal article" date="2022" name="Plant J.">
        <title>Strategies of tolerance reflected in two North American maple genomes.</title>
        <authorList>
            <person name="McEvoy S.L."/>
            <person name="Sezen U.U."/>
            <person name="Trouern-Trend A."/>
            <person name="McMahon S.M."/>
            <person name="Schaberg P.G."/>
            <person name="Yang J."/>
            <person name="Wegrzyn J.L."/>
            <person name="Swenson N.G."/>
        </authorList>
    </citation>
    <scope>NUCLEOTIDE SEQUENCE [LARGE SCALE GENOMIC DNA]</scope>
    <source>
        <strain evidence="4">91603</strain>
    </source>
</reference>
<feature type="transmembrane region" description="Helical" evidence="2">
    <location>
        <begin position="1388"/>
        <end position="1413"/>
    </location>
</feature>
<feature type="region of interest" description="Disordered" evidence="1">
    <location>
        <begin position="244"/>
        <end position="304"/>
    </location>
</feature>
<dbReference type="PANTHER" id="PTHR46445">
    <property type="entry name" value="RNA POLYMERASE II DEGRADATION FACTOR-LIKE PROTEIN (DUF1296)"/>
    <property type="match status" value="1"/>
</dbReference>
<feature type="region of interest" description="Disordered" evidence="1">
    <location>
        <begin position="962"/>
        <end position="1022"/>
    </location>
</feature>
<dbReference type="SUPFAM" id="SSF143865">
    <property type="entry name" value="CorA soluble domain-like"/>
    <property type="match status" value="1"/>
</dbReference>
<dbReference type="SUPFAM" id="SSF46934">
    <property type="entry name" value="UBA-like"/>
    <property type="match status" value="1"/>
</dbReference>
<gene>
    <name evidence="4" type="ORF">LWI28_009647</name>
</gene>
<evidence type="ECO:0000256" key="2">
    <source>
        <dbReference type="SAM" id="Phobius"/>
    </source>
</evidence>
<keyword evidence="2" id="KW-0812">Transmembrane</keyword>
<evidence type="ECO:0000259" key="3">
    <source>
        <dbReference type="Pfam" id="PF06972"/>
    </source>
</evidence>
<proteinExistence type="predicted"/>
<feature type="region of interest" description="Disordered" evidence="1">
    <location>
        <begin position="316"/>
        <end position="357"/>
    </location>
</feature>
<evidence type="ECO:0000313" key="4">
    <source>
        <dbReference type="EMBL" id="KAI9198075.1"/>
    </source>
</evidence>
<sequence length="1473" mass="160524">MSGKVGGGGVGSGGVGVGKGNIGISSIPAGSRKIVQSLKEIVNCPEPEIYAMLKDCNMDPNEAVNRLLAQDPFHEVKSKRDKKKENKDSTDFRSRGASNTSNRGGRSGADRYAGRGGSSHFGSNESGSLHSKPAYKKENGTQGYAGSTSSASSVVANNWNQRPPYHGDSVATENKMLTVGSGDGISSSSQPSSGFQSAWMGVPGQVSMADIVKMGRPQNKASAMQNSAHQSVNNRHVVAPPVASHHDLNSSYDHASKVSEINTEPEVATDPNDEWPSIEQPPTGPSVLDAPQHSELYANPSNLPVDITDQHIQSQLDEEQVEEDGSDETPRANHVASASVSSRNIQEDNSGGSSLFDNNLYNNMGSYQPQMHFEHDEAGDSTSSMTANLQQLNLQNDEQGAPPEEDNPSVIIPNHLQVHTPDCTHLSFGSFGSGIGSAFSGPFASMPLKSNLEETPEATDASSIGHSETRNPDYYGDEHLRSTSDANIVHRPTASAGDYDSPSVSQPEALKQETPEASQENQYQFPSSAPGYTYENAQQLNAAFTHPQASSQMQNLAAFSNVMAYTNSLPSALLASTAQTAREPDLQYSPFPVAQSMPTKYNNSASSINGPTMSMPEALRASSISTPQPSPQTLPGASVPTGPALPQHLAVHPYSQPTLPLGHFANMIGYPFLPQSYTYMPSAFQQTFAGNNTYHQSLAAAVLPQYKNSVSVSSLPQSAAVPSGYGFGNSTSIPGGNFPLNTPAAAAGTTIGYDDVLSSQYKDNSHLISLQQNDNSAMWVHGPGSRTISAVPASTYYSFQGQNQQPSGFRQGQQPSQHFGALGYPNFYHSQTGMSLEHQQQNPRDGSLGGSQAQPSKQTQQLWQNANAQQCRYSGLSRSHSVSAERAKLTTTACSHYQFPAGAQMEEKRSDLGEDHSNSQGHKMKTEENHKKYANRDVMPRSDLWTDGLICAFEFIRGHKRSTNSKVSSRTSDSDHSKMPVPINRLSEVSSQKLDKSKLLDSSSADEFMSNQKSPFSDYRDSDNYQSGHLNATERFDGSHWVPIGWARISELVQTVQVDGGWASQQLELKDDEDDVTVADLAAPFWERPAGPIWWCHVAAGHQAIEEWLKNAQWLHPAVSLALRDESRLISERMKYLLYEVPVRVAGGLLFELLGQSAGDPFVDEDDIPIVLRSWQAQNFLITVLHIKGPVSGNNVLGITEVEELVFVGGYNVPRTVHEVIALLACRLSRWDDRLFRKSIFGAADEIELKFMDRRNLEDMTLFGIILNQEIRRLSRQVIRVKWSLHAREEIVFELTQHLRGNATRILLDGIRKSTREMIEEQEAVRGRLFTIQDVMQSTVRAWLQDRSLRVTHNLAVFGGGGLVLSIITGLFGINVDGIPGAASTPYAFGLFAAILFSIGAVLIAVGLLYLGLKKPVTEEQVTIKKLELQELVKKFQHEAETHAQVRKTISRNNLPPTAGDMIPHDAEYILIQ</sequence>
<feature type="region of interest" description="Disordered" evidence="1">
    <location>
        <begin position="620"/>
        <end position="642"/>
    </location>
</feature>
<dbReference type="Pfam" id="PF06972">
    <property type="entry name" value="GIP1_N"/>
    <property type="match status" value="1"/>
</dbReference>
<dbReference type="InterPro" id="IPR045861">
    <property type="entry name" value="CorA_cytoplasmic_dom"/>
</dbReference>
<comment type="caution">
    <text evidence="4">The sequence shown here is derived from an EMBL/GenBank/DDBJ whole genome shotgun (WGS) entry which is preliminary data.</text>
</comment>
<feature type="transmembrane region" description="Helical" evidence="2">
    <location>
        <begin position="1355"/>
        <end position="1376"/>
    </location>
</feature>
<keyword evidence="2" id="KW-1133">Transmembrane helix</keyword>
<accession>A0AAD5JPS9</accession>
<feature type="region of interest" description="Disordered" evidence="1">
    <location>
        <begin position="491"/>
        <end position="532"/>
    </location>
</feature>
<feature type="compositionally biased region" description="Acidic residues" evidence="1">
    <location>
        <begin position="316"/>
        <end position="327"/>
    </location>
</feature>
<feature type="compositionally biased region" description="Polar residues" evidence="1">
    <location>
        <begin position="336"/>
        <end position="357"/>
    </location>
</feature>
<protein>
    <recommendedName>
        <fullName evidence="3">GBF-interacting protein 1 N-terminal domain-containing protein</fullName>
    </recommendedName>
</protein>
<feature type="compositionally biased region" description="Polar residues" evidence="1">
    <location>
        <begin position="828"/>
        <end position="865"/>
    </location>
</feature>
<feature type="compositionally biased region" description="Polar residues" evidence="1">
    <location>
        <begin position="120"/>
        <end position="129"/>
    </location>
</feature>
<feature type="region of interest" description="Disordered" evidence="1">
    <location>
        <begin position="799"/>
        <end position="865"/>
    </location>
</feature>
<feature type="region of interest" description="Disordered" evidence="1">
    <location>
        <begin position="453"/>
        <end position="479"/>
    </location>
</feature>
<feature type="compositionally biased region" description="Polar residues" evidence="1">
    <location>
        <begin position="799"/>
        <end position="817"/>
    </location>
</feature>
<feature type="region of interest" description="Disordered" evidence="1">
    <location>
        <begin position="70"/>
        <end position="149"/>
    </location>
</feature>
<feature type="compositionally biased region" description="Basic and acidic residues" evidence="1">
    <location>
        <begin position="72"/>
        <end position="94"/>
    </location>
</feature>
<feature type="compositionally biased region" description="Basic and acidic residues" evidence="1">
    <location>
        <begin position="905"/>
        <end position="917"/>
    </location>
</feature>
<dbReference type="GO" id="GO:0046873">
    <property type="term" value="F:metal ion transmembrane transporter activity"/>
    <property type="evidence" value="ECO:0007669"/>
    <property type="project" value="InterPro"/>
</dbReference>